<dbReference type="GO" id="GO:0003918">
    <property type="term" value="F:DNA topoisomerase type II (double strand cut, ATP-hydrolyzing) activity"/>
    <property type="evidence" value="ECO:0007669"/>
    <property type="project" value="InterPro"/>
</dbReference>
<dbReference type="Proteomes" id="UP001172457">
    <property type="component" value="Chromosome 4"/>
</dbReference>
<protein>
    <submittedName>
        <fullName evidence="3">Uncharacterized protein</fullName>
    </submittedName>
</protein>
<reference evidence="3" key="1">
    <citation type="submission" date="2023-03" db="EMBL/GenBank/DDBJ databases">
        <title>Chromosome-scale reference genome and RAD-based genetic map of yellow starthistle (Centaurea solstitialis) reveal putative structural variation and QTLs associated with invader traits.</title>
        <authorList>
            <person name="Reatini B."/>
            <person name="Cang F.A."/>
            <person name="Jiang Q."/>
            <person name="Mckibben M.T.W."/>
            <person name="Barker M.S."/>
            <person name="Rieseberg L.H."/>
            <person name="Dlugosch K.M."/>
        </authorList>
    </citation>
    <scope>NUCLEOTIDE SEQUENCE</scope>
    <source>
        <strain evidence="3">CAN-66</strain>
        <tissue evidence="3">Leaf</tissue>
    </source>
</reference>
<keyword evidence="4" id="KW-1185">Reference proteome</keyword>
<name>A0AA38TPW1_9ASTR</name>
<dbReference type="PANTHER" id="PTHR11246:SF1">
    <property type="entry name" value="PRE-MRNA-PROCESSING FACTOR 6"/>
    <property type="match status" value="1"/>
</dbReference>
<dbReference type="Gene3D" id="1.25.40.10">
    <property type="entry name" value="Tetratricopeptide repeat domain"/>
    <property type="match status" value="1"/>
</dbReference>
<keyword evidence="1" id="KW-0677">Repeat</keyword>
<dbReference type="InterPro" id="IPR011990">
    <property type="entry name" value="TPR-like_helical_dom_sf"/>
</dbReference>
<gene>
    <name evidence="3" type="ORF">OSB04_018498</name>
</gene>
<sequence>MADDDDDAQSSSSIPISIPTMVDGLTPMERSTVIRILKDQVVKDFSHYYYVKRKQNHLETTTSMAENYTVVHPRYVFNPSDEPLLEYLYLDYLIRGKDMKDPACSGVMADPDEAKAVIAEGVMEIPKSACSTYPTLQGCGERSSRSLTGEEQRFCSRRPSGVARRTSSYGSPWLDSKSMRRQNGCSTMQEKSSWTTAAKMEEANGNAATARKIMERGIRALGIDQEEWLKQAEAAERAWSVATCNAITNNTRVPEEERQMNTWVAEEVVPPPGAELIPNLTKTSCSPGQWVITFKQPKLKLFPTSICFEMRETKMNEIVSIRGLRLQVKKFIYLLLPFAFSSIQVEFRGIHDGLKFWCLIRKLNSEGSMTLMPVIPIVLINGAMGGRKYDPWDVIDYFRQRLLKKKKDKEEPVPVQLRLWEKTETSSPPPPPDDDHQARAQTTDLVTTTLLLDKEGGKKKYTLEELLEEFFTLRLKSYEERMATMHEVIESAVDELAEETCKHGGECFDSENMVFGNSLKQEVLYAETKNQILRSTGWPIYDIEVGSNHQSTEWWSEILRVFDILEDDISPKRLWWNDLDALEEQLDIQYKKLEPSKVRLSSAQKWLAYVKNKDEPKTGLKRIWVSDSDSESDSESVEEDSGHDEEKFFLQPFKVSLLAPINPRGTTNGLELSHVNLPWTQGLRQHLDLKLEAGGELVSMADDDDVAQSSSSIPISIPTMVDGLTPMERRTVIPLAEGRIQKARKLINRGCKDFPKNEDVWIEACRLADPDEAKAVIAEGVMEIPKSVKLWLQAAQLERNDTMKSRVLKEGLQYIPDSSRLWRAVVEVANRRGAKEEWLKQAEAAERAWSVATCNAITNNTRVPEEERQMNTWVAEEVVPPPCAELISELNEDIVFTWSMGDYIQAAEVEIVPHIDMFRDEGDEDE</sequence>
<dbReference type="SMART" id="SM00386">
    <property type="entry name" value="HAT"/>
    <property type="match status" value="3"/>
</dbReference>
<feature type="region of interest" description="Disordered" evidence="2">
    <location>
        <begin position="624"/>
        <end position="644"/>
    </location>
</feature>
<dbReference type="SUPFAM" id="SSF48452">
    <property type="entry name" value="TPR-like"/>
    <property type="match status" value="1"/>
</dbReference>
<proteinExistence type="predicted"/>
<evidence type="ECO:0000313" key="3">
    <source>
        <dbReference type="EMBL" id="KAJ9554453.1"/>
    </source>
</evidence>
<comment type="caution">
    <text evidence="3">The sequence shown here is derived from an EMBL/GenBank/DDBJ whole genome shotgun (WGS) entry which is preliminary data.</text>
</comment>
<dbReference type="GO" id="GO:2000636">
    <property type="term" value="P:positive regulation of primary miRNA processing"/>
    <property type="evidence" value="ECO:0007669"/>
    <property type="project" value="TreeGrafter"/>
</dbReference>
<evidence type="ECO:0000256" key="2">
    <source>
        <dbReference type="SAM" id="MobiDB-lite"/>
    </source>
</evidence>
<dbReference type="EMBL" id="JARYMX010000004">
    <property type="protein sequence ID" value="KAJ9554453.1"/>
    <property type="molecule type" value="Genomic_DNA"/>
</dbReference>
<dbReference type="InterPro" id="IPR003107">
    <property type="entry name" value="HAT"/>
</dbReference>
<dbReference type="GO" id="GO:0046540">
    <property type="term" value="C:U4/U6 x U5 tri-snRNP complex"/>
    <property type="evidence" value="ECO:0007669"/>
    <property type="project" value="TreeGrafter"/>
</dbReference>
<dbReference type="GO" id="GO:0005524">
    <property type="term" value="F:ATP binding"/>
    <property type="evidence" value="ECO:0007669"/>
    <property type="project" value="InterPro"/>
</dbReference>
<evidence type="ECO:0000256" key="1">
    <source>
        <dbReference type="ARBA" id="ARBA00022737"/>
    </source>
</evidence>
<dbReference type="GO" id="GO:0071013">
    <property type="term" value="C:catalytic step 2 spliceosome"/>
    <property type="evidence" value="ECO:0007669"/>
    <property type="project" value="TreeGrafter"/>
</dbReference>
<evidence type="ECO:0000313" key="4">
    <source>
        <dbReference type="Proteomes" id="UP001172457"/>
    </source>
</evidence>
<organism evidence="3 4">
    <name type="scientific">Centaurea solstitialis</name>
    <name type="common">yellow star-thistle</name>
    <dbReference type="NCBI Taxonomy" id="347529"/>
    <lineage>
        <taxon>Eukaryota</taxon>
        <taxon>Viridiplantae</taxon>
        <taxon>Streptophyta</taxon>
        <taxon>Embryophyta</taxon>
        <taxon>Tracheophyta</taxon>
        <taxon>Spermatophyta</taxon>
        <taxon>Magnoliopsida</taxon>
        <taxon>eudicotyledons</taxon>
        <taxon>Gunneridae</taxon>
        <taxon>Pentapetalae</taxon>
        <taxon>asterids</taxon>
        <taxon>campanulids</taxon>
        <taxon>Asterales</taxon>
        <taxon>Asteraceae</taxon>
        <taxon>Carduoideae</taxon>
        <taxon>Cardueae</taxon>
        <taxon>Centaureinae</taxon>
        <taxon>Centaurea</taxon>
    </lineage>
</organism>
<feature type="region of interest" description="Disordered" evidence="2">
    <location>
        <begin position="420"/>
        <end position="439"/>
    </location>
</feature>
<accession>A0AA38TPW1</accession>
<dbReference type="GO" id="GO:0080188">
    <property type="term" value="P:gene silencing by siRNA-directed DNA methylation"/>
    <property type="evidence" value="ECO:0007669"/>
    <property type="project" value="TreeGrafter"/>
</dbReference>
<feature type="compositionally biased region" description="Acidic residues" evidence="2">
    <location>
        <begin position="628"/>
        <end position="643"/>
    </location>
</feature>
<dbReference type="InterPro" id="IPR045075">
    <property type="entry name" value="Syf1-like"/>
</dbReference>
<dbReference type="InterPro" id="IPR013760">
    <property type="entry name" value="Topo_IIA-like_dom_sf"/>
</dbReference>
<dbReference type="AlphaFoldDB" id="A0AA38TPW1"/>
<dbReference type="PANTHER" id="PTHR11246">
    <property type="entry name" value="PRE-MRNA SPLICING FACTOR"/>
    <property type="match status" value="1"/>
</dbReference>
<dbReference type="SUPFAM" id="SSF56719">
    <property type="entry name" value="Type II DNA topoisomerase"/>
    <property type="match status" value="1"/>
</dbReference>
<dbReference type="GO" id="GO:0000244">
    <property type="term" value="P:spliceosomal tri-snRNP complex assembly"/>
    <property type="evidence" value="ECO:0007669"/>
    <property type="project" value="TreeGrafter"/>
</dbReference>